<organism evidence="1 2">
    <name type="scientific">Ardenticatena maritima</name>
    <dbReference type="NCBI Taxonomy" id="872965"/>
    <lineage>
        <taxon>Bacteria</taxon>
        <taxon>Bacillati</taxon>
        <taxon>Chloroflexota</taxon>
        <taxon>Ardenticatenia</taxon>
        <taxon>Ardenticatenales</taxon>
        <taxon>Ardenticatenaceae</taxon>
        <taxon>Ardenticatena</taxon>
    </lineage>
</organism>
<name>A0A0M9UD00_9CHLR</name>
<gene>
    <name evidence="1" type="ORF">ARMA_1910</name>
</gene>
<evidence type="ECO:0000313" key="2">
    <source>
        <dbReference type="Proteomes" id="UP000037784"/>
    </source>
</evidence>
<reference evidence="2" key="2">
    <citation type="submission" date="2015-08" db="EMBL/GenBank/DDBJ databases">
        <title>Draft Genome Sequence of a Heterotrophic Facultative Anaerobic Bacterium Ardenticatena maritima Strain 110S.</title>
        <authorList>
            <person name="Kawaichi S."/>
            <person name="Yoshida T."/>
            <person name="Sako Y."/>
            <person name="Nakamura R."/>
        </authorList>
    </citation>
    <scope>NUCLEOTIDE SEQUENCE [LARGE SCALE GENOMIC DNA]</scope>
    <source>
        <strain evidence="2">110S</strain>
    </source>
</reference>
<evidence type="ECO:0000313" key="1">
    <source>
        <dbReference type="EMBL" id="GAP63487.1"/>
    </source>
</evidence>
<keyword evidence="2" id="KW-1185">Reference proteome</keyword>
<dbReference type="InParanoid" id="A0A0M9UD00"/>
<proteinExistence type="predicted"/>
<dbReference type="EMBL" id="BBZA01000152">
    <property type="protein sequence ID" value="GAP63487.1"/>
    <property type="molecule type" value="Genomic_DNA"/>
</dbReference>
<sequence>MEREFVAHARRPGGLVDHVGAHFGEVRPLGVDRRFDVDFVAVGHFGHGEVGVRRATKFERHAGKRPHESRVVVGSHFVGDVIAAVVGVAIVQARTTHQRAVEDVAAERGGCDAISPRTVRRAVVRVARRAIAKANFITAPARVITQNVVDLAHGKVVVARCQSGLAVGFQPVAVHKGDERGVGGIAQRPPLVEPGQPAGRVAHTFPVEADRPVVEPALGVFHVDALAGFFGQQHITAVGLVIPVVRPLVRFVGRLPFVGKVGVVGFSLLQVSGIAGGFVKPNRAPDQFVPVAAPRAVERRGVGNAVAVHTAEVVGEFVQLFRMRQERVGIGGVALAEDNRSRRHRRRCFARQVGTGARFINLVRRARHLHDFGRPPPCVIHRAFAYLPPKFMRRCVGFDEVIIDKAQIVQQVFPLPGLLVGFGVFDRTPRQHCGRGRHGEPKFDVVAGVVPTARQVHAVIGAILQTRRTTPRNTVPRRQRA</sequence>
<dbReference type="AlphaFoldDB" id="A0A0M9UD00"/>
<dbReference type="Proteomes" id="UP000037784">
    <property type="component" value="Unassembled WGS sequence"/>
</dbReference>
<reference evidence="1 2" key="1">
    <citation type="journal article" date="2015" name="Genome Announc.">
        <title>Draft Genome Sequence of a Heterotrophic Facultative Anaerobic Thermophilic Bacterium, Ardenticatena maritima Strain 110ST.</title>
        <authorList>
            <person name="Kawaichi S."/>
            <person name="Yoshida T."/>
            <person name="Sako Y."/>
            <person name="Nakamura R."/>
        </authorList>
    </citation>
    <scope>NUCLEOTIDE SEQUENCE [LARGE SCALE GENOMIC DNA]</scope>
    <source>
        <strain evidence="1 2">110S</strain>
    </source>
</reference>
<protein>
    <submittedName>
        <fullName evidence="1">Uncharacterized protein</fullName>
    </submittedName>
</protein>
<comment type="caution">
    <text evidence="1">The sequence shown here is derived from an EMBL/GenBank/DDBJ whole genome shotgun (WGS) entry which is preliminary data.</text>
</comment>
<accession>A0A0M9UD00</accession>